<dbReference type="InterPro" id="IPR002640">
    <property type="entry name" value="Arylesterase"/>
</dbReference>
<evidence type="ECO:0000256" key="5">
    <source>
        <dbReference type="PIRSR" id="PIRSR602640-2"/>
    </source>
</evidence>
<dbReference type="Pfam" id="PF01731">
    <property type="entry name" value="Arylesterase"/>
    <property type="match status" value="1"/>
</dbReference>
<comment type="cofactor">
    <cofactor evidence="5">
        <name>Ca(2+)</name>
        <dbReference type="ChEBI" id="CHEBI:29108"/>
    </cofactor>
    <text evidence="5">Binds 2 calcium ions per subunit.</text>
</comment>
<evidence type="ECO:0000313" key="6">
    <source>
        <dbReference type="EMBL" id="KHJ92948.1"/>
    </source>
</evidence>
<dbReference type="AlphaFoldDB" id="A0A0B1T5U0"/>
<dbReference type="Gene3D" id="2.120.10.30">
    <property type="entry name" value="TolB, C-terminal domain"/>
    <property type="match status" value="1"/>
</dbReference>
<evidence type="ECO:0000256" key="3">
    <source>
        <dbReference type="ARBA" id="ARBA00023157"/>
    </source>
</evidence>
<dbReference type="GO" id="GO:0004064">
    <property type="term" value="F:arylesterase activity"/>
    <property type="evidence" value="ECO:0007669"/>
    <property type="project" value="InterPro"/>
</dbReference>
<proteinExistence type="inferred from homology"/>
<dbReference type="InterPro" id="IPR051288">
    <property type="entry name" value="Serum_paraoxonase/arylesterase"/>
</dbReference>
<dbReference type="PANTHER" id="PTHR11799">
    <property type="entry name" value="PARAOXONASE"/>
    <property type="match status" value="1"/>
</dbReference>
<protein>
    <submittedName>
        <fullName evidence="6">Arylesterase</fullName>
    </submittedName>
</protein>
<evidence type="ECO:0000256" key="2">
    <source>
        <dbReference type="ARBA" id="ARBA00022801"/>
    </source>
</evidence>
<evidence type="ECO:0000256" key="1">
    <source>
        <dbReference type="ARBA" id="ARBA00008595"/>
    </source>
</evidence>
<keyword evidence="4" id="KW-0325">Glycoprotein</keyword>
<gene>
    <name evidence="6" type="ORF">OESDEN_07146</name>
</gene>
<dbReference type="PANTHER" id="PTHR11799:SF28">
    <property type="entry name" value="MECHANOSENSORY ABNORMALITY PROTEIN 6"/>
    <property type="match status" value="1"/>
</dbReference>
<sequence>MTHYLDSCVLIEKTDENNKFVPLGVSTYYSKGRILLYVVNAHPDRQCVEIFTYHKEKNVLFYRKSVCDARFSSIYDVVVVGADRFFVSNLAYMSRGKLQTAELLMQSSFGALYFFDGRKVSLQESSLSTPSALAYDHKRKLVFVGSLLNENIRVYALEKDFSLTFRTQIALLTSPAGLHVEEETGHDVAGIVASRDAGTFTAEEEDGVSWVITEPYANDGATISASNAVVYKEDHMLIGSMFGRLLHCDVLNPSIT</sequence>
<dbReference type="SUPFAM" id="SSF63829">
    <property type="entry name" value="Calcium-dependent phosphotriesterase"/>
    <property type="match status" value="1"/>
</dbReference>
<dbReference type="Proteomes" id="UP000053660">
    <property type="component" value="Unassembled WGS sequence"/>
</dbReference>
<dbReference type="OrthoDB" id="423498at2759"/>
<comment type="similarity">
    <text evidence="1">Belongs to the paraoxonase family.</text>
</comment>
<dbReference type="InterPro" id="IPR011042">
    <property type="entry name" value="6-blade_b-propeller_TolB-like"/>
</dbReference>
<accession>A0A0B1T5U0</accession>
<dbReference type="EMBL" id="KN551032">
    <property type="protein sequence ID" value="KHJ92948.1"/>
    <property type="molecule type" value="Genomic_DNA"/>
</dbReference>
<name>A0A0B1T5U0_OESDE</name>
<keyword evidence="2" id="KW-0378">Hydrolase</keyword>
<evidence type="ECO:0000313" key="7">
    <source>
        <dbReference type="Proteomes" id="UP000053660"/>
    </source>
</evidence>
<dbReference type="GO" id="GO:0046872">
    <property type="term" value="F:metal ion binding"/>
    <property type="evidence" value="ECO:0007669"/>
    <property type="project" value="UniProtKB-KW"/>
</dbReference>
<reference evidence="6 7" key="1">
    <citation type="submission" date="2014-03" db="EMBL/GenBank/DDBJ databases">
        <title>Draft genome of the hookworm Oesophagostomum dentatum.</title>
        <authorList>
            <person name="Mitreva M."/>
        </authorList>
    </citation>
    <scope>NUCLEOTIDE SEQUENCE [LARGE SCALE GENOMIC DNA]</scope>
    <source>
        <strain evidence="6 7">OD-Hann</strain>
    </source>
</reference>
<keyword evidence="7" id="KW-1185">Reference proteome</keyword>
<feature type="binding site" evidence="5">
    <location>
        <position position="76"/>
    </location>
    <ligand>
        <name>Ca(2+)</name>
        <dbReference type="ChEBI" id="CHEBI:29108"/>
        <label>1</label>
        <note>catalytic</note>
    </ligand>
</feature>
<keyword evidence="5" id="KW-0479">Metal-binding</keyword>
<keyword evidence="5" id="KW-0106">Calcium</keyword>
<organism evidence="6 7">
    <name type="scientific">Oesophagostomum dentatum</name>
    <name type="common">Nodular worm</name>
    <dbReference type="NCBI Taxonomy" id="61180"/>
    <lineage>
        <taxon>Eukaryota</taxon>
        <taxon>Metazoa</taxon>
        <taxon>Ecdysozoa</taxon>
        <taxon>Nematoda</taxon>
        <taxon>Chromadorea</taxon>
        <taxon>Rhabditida</taxon>
        <taxon>Rhabditina</taxon>
        <taxon>Rhabditomorpha</taxon>
        <taxon>Strongyloidea</taxon>
        <taxon>Strongylidae</taxon>
        <taxon>Oesophagostomum</taxon>
    </lineage>
</organism>
<keyword evidence="3" id="KW-1015">Disulfide bond</keyword>
<evidence type="ECO:0000256" key="4">
    <source>
        <dbReference type="ARBA" id="ARBA00023180"/>
    </source>
</evidence>